<evidence type="ECO:0000259" key="7">
    <source>
        <dbReference type="Pfam" id="PF04024"/>
    </source>
</evidence>
<keyword evidence="9" id="KW-1185">Reference proteome</keyword>
<dbReference type="Pfam" id="PF04024">
    <property type="entry name" value="PspC"/>
    <property type="match status" value="1"/>
</dbReference>
<dbReference type="AlphaFoldDB" id="A0A0L8V9T6"/>
<dbReference type="InterPro" id="IPR007168">
    <property type="entry name" value="Phageshock_PspC_N"/>
</dbReference>
<feature type="domain" description="Phage shock protein PspC N-terminal" evidence="7">
    <location>
        <begin position="9"/>
        <end position="66"/>
    </location>
</feature>
<sequence>METIGAPKKRLTRSNNKMIAGVVAGFAEYFDIDPSLLRVIYVVVSILSVGFPGLLIYLICWIFIPKQA</sequence>
<dbReference type="PANTHER" id="PTHR33885">
    <property type="entry name" value="PHAGE SHOCK PROTEIN C"/>
    <property type="match status" value="1"/>
</dbReference>
<dbReference type="RefSeq" id="WP_053182825.1">
    <property type="nucleotide sequence ID" value="NZ_LGIA01000148.1"/>
</dbReference>
<dbReference type="Proteomes" id="UP000036958">
    <property type="component" value="Unassembled WGS sequence"/>
</dbReference>
<dbReference type="GO" id="GO:0005886">
    <property type="term" value="C:plasma membrane"/>
    <property type="evidence" value="ECO:0007669"/>
    <property type="project" value="UniProtKB-SubCell"/>
</dbReference>
<reference evidence="9" key="1">
    <citation type="submission" date="2015-07" db="EMBL/GenBank/DDBJ databases">
        <title>Genome sequencing of Sunxiuqinia dokdonensis strain SK.</title>
        <authorList>
            <person name="Ahn S."/>
            <person name="Kim B.-C."/>
        </authorList>
    </citation>
    <scope>NUCLEOTIDE SEQUENCE [LARGE SCALE GENOMIC DNA]</scope>
    <source>
        <strain evidence="9">SK</strain>
    </source>
</reference>
<dbReference type="OrthoDB" id="5772680at2"/>
<accession>A0A0L8V9T6</accession>
<evidence type="ECO:0000256" key="1">
    <source>
        <dbReference type="ARBA" id="ARBA00004162"/>
    </source>
</evidence>
<dbReference type="InterPro" id="IPR052027">
    <property type="entry name" value="PspC"/>
</dbReference>
<keyword evidence="2" id="KW-1003">Cell membrane</keyword>
<evidence type="ECO:0000256" key="6">
    <source>
        <dbReference type="SAM" id="Phobius"/>
    </source>
</evidence>
<dbReference type="PANTHER" id="PTHR33885:SF3">
    <property type="entry name" value="PHAGE SHOCK PROTEIN C"/>
    <property type="match status" value="1"/>
</dbReference>
<dbReference type="EMBL" id="LGIA01000148">
    <property type="protein sequence ID" value="KOH45206.1"/>
    <property type="molecule type" value="Genomic_DNA"/>
</dbReference>
<protein>
    <submittedName>
        <fullName evidence="8">PspC domain protein</fullName>
    </submittedName>
</protein>
<evidence type="ECO:0000313" key="8">
    <source>
        <dbReference type="EMBL" id="KOH45206.1"/>
    </source>
</evidence>
<keyword evidence="5 6" id="KW-0472">Membrane</keyword>
<keyword evidence="4 6" id="KW-1133">Transmembrane helix</keyword>
<evidence type="ECO:0000256" key="5">
    <source>
        <dbReference type="ARBA" id="ARBA00023136"/>
    </source>
</evidence>
<feature type="transmembrane region" description="Helical" evidence="6">
    <location>
        <begin position="39"/>
        <end position="64"/>
    </location>
</feature>
<organism evidence="8 9">
    <name type="scientific">Sunxiuqinia dokdonensis</name>
    <dbReference type="NCBI Taxonomy" id="1409788"/>
    <lineage>
        <taxon>Bacteria</taxon>
        <taxon>Pseudomonadati</taxon>
        <taxon>Bacteroidota</taxon>
        <taxon>Bacteroidia</taxon>
        <taxon>Marinilabiliales</taxon>
        <taxon>Prolixibacteraceae</taxon>
        <taxon>Sunxiuqinia</taxon>
    </lineage>
</organism>
<gene>
    <name evidence="8" type="ORF">NC99_20680</name>
</gene>
<name>A0A0L8V9T6_9BACT</name>
<evidence type="ECO:0000256" key="4">
    <source>
        <dbReference type="ARBA" id="ARBA00022989"/>
    </source>
</evidence>
<comment type="caution">
    <text evidence="8">The sequence shown here is derived from an EMBL/GenBank/DDBJ whole genome shotgun (WGS) entry which is preliminary data.</text>
</comment>
<evidence type="ECO:0000256" key="3">
    <source>
        <dbReference type="ARBA" id="ARBA00022692"/>
    </source>
</evidence>
<dbReference type="STRING" id="1409788.NC99_20680"/>
<evidence type="ECO:0000256" key="2">
    <source>
        <dbReference type="ARBA" id="ARBA00022475"/>
    </source>
</evidence>
<keyword evidence="3 6" id="KW-0812">Transmembrane</keyword>
<comment type="subcellular location">
    <subcellularLocation>
        <location evidence="1">Cell membrane</location>
        <topology evidence="1">Single-pass membrane protein</topology>
    </subcellularLocation>
</comment>
<proteinExistence type="predicted"/>
<evidence type="ECO:0000313" key="9">
    <source>
        <dbReference type="Proteomes" id="UP000036958"/>
    </source>
</evidence>